<dbReference type="EMBL" id="JAWDGP010007763">
    <property type="protein sequence ID" value="KAK3705837.1"/>
    <property type="molecule type" value="Genomic_DNA"/>
</dbReference>
<gene>
    <name evidence="1" type="ORF">RRG08_058918</name>
</gene>
<reference evidence="1" key="1">
    <citation type="journal article" date="2023" name="G3 (Bethesda)">
        <title>A reference genome for the long-term kleptoplast-retaining sea slug Elysia crispata morphotype clarki.</title>
        <authorList>
            <person name="Eastman K.E."/>
            <person name="Pendleton A.L."/>
            <person name="Shaikh M.A."/>
            <person name="Suttiyut T."/>
            <person name="Ogas R."/>
            <person name="Tomko P."/>
            <person name="Gavelis G."/>
            <person name="Widhalm J.R."/>
            <person name="Wisecaver J.H."/>
        </authorList>
    </citation>
    <scope>NUCLEOTIDE SEQUENCE</scope>
    <source>
        <strain evidence="1">ECLA1</strain>
    </source>
</reference>
<name>A0AAE1CL40_9GAST</name>
<organism evidence="1 2">
    <name type="scientific">Elysia crispata</name>
    <name type="common">lettuce slug</name>
    <dbReference type="NCBI Taxonomy" id="231223"/>
    <lineage>
        <taxon>Eukaryota</taxon>
        <taxon>Metazoa</taxon>
        <taxon>Spiralia</taxon>
        <taxon>Lophotrochozoa</taxon>
        <taxon>Mollusca</taxon>
        <taxon>Gastropoda</taxon>
        <taxon>Heterobranchia</taxon>
        <taxon>Euthyneura</taxon>
        <taxon>Panpulmonata</taxon>
        <taxon>Sacoglossa</taxon>
        <taxon>Placobranchoidea</taxon>
        <taxon>Plakobranchidae</taxon>
        <taxon>Elysia</taxon>
    </lineage>
</organism>
<evidence type="ECO:0000313" key="1">
    <source>
        <dbReference type="EMBL" id="KAK3705837.1"/>
    </source>
</evidence>
<protein>
    <submittedName>
        <fullName evidence="1">Uncharacterized protein</fullName>
    </submittedName>
</protein>
<comment type="caution">
    <text evidence="1">The sequence shown here is derived from an EMBL/GenBank/DDBJ whole genome shotgun (WGS) entry which is preliminary data.</text>
</comment>
<accession>A0AAE1CL40</accession>
<proteinExistence type="predicted"/>
<dbReference type="AlphaFoldDB" id="A0AAE1CL40"/>
<dbReference type="Proteomes" id="UP001283361">
    <property type="component" value="Unassembled WGS sequence"/>
</dbReference>
<evidence type="ECO:0000313" key="2">
    <source>
        <dbReference type="Proteomes" id="UP001283361"/>
    </source>
</evidence>
<sequence>MHFSLPGEVNRPVRQSLHATSLEASQSKGLQSSVCDVVDSALYWLVNVHARFVSLVVKLIQRISSIRNYAFVYYGTSSCVFHVDLAENFKMSLSQQYTWKTRRELLGAKHDTSNLYKGVASKELSHGKLGYYGRNRSALWPHSLTVTVTRAAGGRREPR</sequence>
<keyword evidence="2" id="KW-1185">Reference proteome</keyword>